<name>A0A0B1ZT50_9SPHN</name>
<feature type="compositionally biased region" description="Low complexity" evidence="1">
    <location>
        <begin position="76"/>
        <end position="87"/>
    </location>
</feature>
<dbReference type="EMBL" id="JTDI01000002">
    <property type="protein sequence ID" value="KHK92328.1"/>
    <property type="molecule type" value="Genomic_DNA"/>
</dbReference>
<evidence type="ECO:0000256" key="1">
    <source>
        <dbReference type="SAM" id="MobiDB-lite"/>
    </source>
</evidence>
<dbReference type="Proteomes" id="UP000031057">
    <property type="component" value="Unassembled WGS sequence"/>
</dbReference>
<reference evidence="2 3" key="1">
    <citation type="submission" date="2014-10" db="EMBL/GenBank/DDBJ databases">
        <title>Genome sequence of Novosphingobium malaysiense MUSC 273(T).</title>
        <authorList>
            <person name="Lee L.-H."/>
        </authorList>
    </citation>
    <scope>NUCLEOTIDE SEQUENCE [LARGE SCALE GENOMIC DNA]</scope>
    <source>
        <strain evidence="2 3">MUSC 273</strain>
    </source>
</reference>
<gene>
    <name evidence="2" type="ORF">LK12_05750</name>
</gene>
<dbReference type="STRING" id="1348853.LK12_05750"/>
<feature type="region of interest" description="Disordered" evidence="1">
    <location>
        <begin position="41"/>
        <end position="87"/>
    </location>
</feature>
<dbReference type="AlphaFoldDB" id="A0A0B1ZT50"/>
<organism evidence="2 3">
    <name type="scientific">Novosphingobium malaysiense</name>
    <dbReference type="NCBI Taxonomy" id="1348853"/>
    <lineage>
        <taxon>Bacteria</taxon>
        <taxon>Pseudomonadati</taxon>
        <taxon>Pseudomonadota</taxon>
        <taxon>Alphaproteobacteria</taxon>
        <taxon>Sphingomonadales</taxon>
        <taxon>Sphingomonadaceae</taxon>
        <taxon>Novosphingobium</taxon>
    </lineage>
</organism>
<protein>
    <submittedName>
        <fullName evidence="2">Uncharacterized protein</fullName>
    </submittedName>
</protein>
<accession>A0A0B1ZT50</accession>
<proteinExistence type="predicted"/>
<sequence>MVIGAVAIVGLSGCEHSIMEEPGDAAFGEANRQTMMAQIIDPDPQFDGPAESSGVQAQRALEKYTSGSVEKPERVSTQSSTSGSGSN</sequence>
<keyword evidence="3" id="KW-1185">Reference proteome</keyword>
<comment type="caution">
    <text evidence="2">The sequence shown here is derived from an EMBL/GenBank/DDBJ whole genome shotgun (WGS) entry which is preliminary data.</text>
</comment>
<evidence type="ECO:0000313" key="3">
    <source>
        <dbReference type="Proteomes" id="UP000031057"/>
    </source>
</evidence>
<evidence type="ECO:0000313" key="2">
    <source>
        <dbReference type="EMBL" id="KHK92328.1"/>
    </source>
</evidence>